<dbReference type="KEGG" id="nva:G3M78_07740"/>
<proteinExistence type="inferred from homology"/>
<comment type="similarity">
    <text evidence="1">Belongs to the short-chain dehydrogenases/reductases (SDR) family.</text>
</comment>
<evidence type="ECO:0000313" key="4">
    <source>
        <dbReference type="Proteomes" id="UP000594464"/>
    </source>
</evidence>
<sequence length="245" mass="26839">MKAEEPSTNPLLILAGASGGLGQSLKQIYSDKGWRVTEISRDSCDFSSPKAVESLVSVLLLENTRPDLFIYAAALSEAGYLDEIESGALRRSFEVNFLTPVRLLEALQASELGCPRFVFIHSGAADFLIPGLAPYALSKRALRDYLNIAGLESAFHHTQILQVWPGAMATGLNEKTRLHGSFKLPRGMQARPPEEVALKIYNAVQQGADCLRLSPVPRFLGWLQSVAPCVMNALIRLHPGLKRKL</sequence>
<dbReference type="SUPFAM" id="SSF51735">
    <property type="entry name" value="NAD(P)-binding Rossmann-fold domains"/>
    <property type="match status" value="1"/>
</dbReference>
<keyword evidence="2" id="KW-0560">Oxidoreductase</keyword>
<dbReference type="GO" id="GO:0016491">
    <property type="term" value="F:oxidoreductase activity"/>
    <property type="evidence" value="ECO:0007669"/>
    <property type="project" value="UniProtKB-KW"/>
</dbReference>
<protein>
    <submittedName>
        <fullName evidence="3">SDR family NAD(P)-dependent oxidoreductase</fullName>
    </submittedName>
</protein>
<gene>
    <name evidence="3" type="ORF">G3M78_07740</name>
</gene>
<dbReference type="Proteomes" id="UP000594464">
    <property type="component" value="Chromosome"/>
</dbReference>
<dbReference type="InterPro" id="IPR036291">
    <property type="entry name" value="NAD(P)-bd_dom_sf"/>
</dbReference>
<dbReference type="EMBL" id="CP048620">
    <property type="protein sequence ID" value="QPJ65284.1"/>
    <property type="molecule type" value="Genomic_DNA"/>
</dbReference>
<evidence type="ECO:0000256" key="2">
    <source>
        <dbReference type="ARBA" id="ARBA00023002"/>
    </source>
</evidence>
<dbReference type="InterPro" id="IPR002347">
    <property type="entry name" value="SDR_fam"/>
</dbReference>
<dbReference type="PRINTS" id="PR00081">
    <property type="entry name" value="GDHRDH"/>
</dbReference>
<accession>A0A7T0G3E9</accession>
<reference evidence="4" key="1">
    <citation type="submission" date="2020-02" db="EMBL/GenBank/DDBJ databases">
        <title>Genomic and physiological characterization of two novel Nitrospinaceae genera.</title>
        <authorList>
            <person name="Mueller A.J."/>
            <person name="Jung M.-Y."/>
            <person name="Strachan C.R."/>
            <person name="Herbold C.W."/>
            <person name="Kirkegaard R.H."/>
            <person name="Daims H."/>
        </authorList>
    </citation>
    <scope>NUCLEOTIDE SEQUENCE [LARGE SCALE GENOMIC DNA]</scope>
</reference>
<dbReference type="PANTHER" id="PTHR44196">
    <property type="entry name" value="DEHYDROGENASE/REDUCTASE SDR FAMILY MEMBER 7B"/>
    <property type="match status" value="1"/>
</dbReference>
<name>A0A7T0G3E9_9BACT</name>
<dbReference type="Gene3D" id="3.40.50.720">
    <property type="entry name" value="NAD(P)-binding Rossmann-like Domain"/>
    <property type="match status" value="1"/>
</dbReference>
<evidence type="ECO:0000256" key="1">
    <source>
        <dbReference type="ARBA" id="ARBA00006484"/>
    </source>
</evidence>
<dbReference type="PANTHER" id="PTHR44196:SF1">
    <property type="entry name" value="DEHYDROGENASE_REDUCTASE SDR FAMILY MEMBER 7B"/>
    <property type="match status" value="1"/>
</dbReference>
<evidence type="ECO:0000313" key="3">
    <source>
        <dbReference type="EMBL" id="QPJ65284.1"/>
    </source>
</evidence>
<dbReference type="GO" id="GO:0016020">
    <property type="term" value="C:membrane"/>
    <property type="evidence" value="ECO:0007669"/>
    <property type="project" value="TreeGrafter"/>
</dbReference>
<dbReference type="AlphaFoldDB" id="A0A7T0G3E9"/>
<dbReference type="Pfam" id="PF00106">
    <property type="entry name" value="adh_short"/>
    <property type="match status" value="1"/>
</dbReference>
<organism evidence="3 4">
    <name type="scientific">Candidatus Nitrohelix vancouverensis</name>
    <dbReference type="NCBI Taxonomy" id="2705534"/>
    <lineage>
        <taxon>Bacteria</taxon>
        <taxon>Pseudomonadati</taxon>
        <taxon>Nitrospinota/Tectimicrobiota group</taxon>
        <taxon>Nitrospinota</taxon>
        <taxon>Nitrospinia</taxon>
        <taxon>Nitrospinales</taxon>
        <taxon>Nitrospinaceae</taxon>
        <taxon>Candidatus Nitrohelix</taxon>
    </lineage>
</organism>